<accession>A0A1V4BXB6</accession>
<gene>
    <name evidence="2" type="ORF">B1L04_07850</name>
</gene>
<dbReference type="EMBL" id="MVGR01000003">
    <property type="protein sequence ID" value="OPF19263.1"/>
    <property type="molecule type" value="Genomic_DNA"/>
</dbReference>
<proteinExistence type="predicted"/>
<dbReference type="NCBIfam" id="TIGR02609">
    <property type="entry name" value="doc_partner"/>
    <property type="match status" value="1"/>
</dbReference>
<comment type="caution">
    <text evidence="2">The sequence shown here is derived from an EMBL/GenBank/DDBJ whole genome shotgun (WGS) entry which is preliminary data.</text>
</comment>
<dbReference type="Gene3D" id="2.10.260.10">
    <property type="match status" value="1"/>
</dbReference>
<dbReference type="AlphaFoldDB" id="A0A1V4BXB6"/>
<name>A0A1V4BXB6_MICAE</name>
<organism evidence="2 3">
    <name type="scientific">Microcystis aeruginosa KW</name>
    <dbReference type="NCBI Taxonomy" id="1960155"/>
    <lineage>
        <taxon>Bacteria</taxon>
        <taxon>Bacillati</taxon>
        <taxon>Cyanobacteriota</taxon>
        <taxon>Cyanophyceae</taxon>
        <taxon>Oscillatoriophycideae</taxon>
        <taxon>Chroococcales</taxon>
        <taxon>Microcystaceae</taxon>
        <taxon>Microcystis</taxon>
    </lineage>
</organism>
<dbReference type="InterPro" id="IPR037914">
    <property type="entry name" value="SpoVT-AbrB_sf"/>
</dbReference>
<dbReference type="InterPro" id="IPR013432">
    <property type="entry name" value="Doc_partner"/>
</dbReference>
<evidence type="ECO:0000313" key="2">
    <source>
        <dbReference type="EMBL" id="OPF19263.1"/>
    </source>
</evidence>
<dbReference type="RefSeq" id="WP_002762317.1">
    <property type="nucleotide sequence ID" value="NZ_MVGR01000003.1"/>
</dbReference>
<dbReference type="SUPFAM" id="SSF89447">
    <property type="entry name" value="AbrB/MazE/MraZ-like"/>
    <property type="match status" value="1"/>
</dbReference>
<protein>
    <submittedName>
        <fullName evidence="2">Transcriptional regulator</fullName>
    </submittedName>
</protein>
<dbReference type="Proteomes" id="UP000189835">
    <property type="component" value="Unassembled WGS sequence"/>
</dbReference>
<dbReference type="InterPro" id="IPR007159">
    <property type="entry name" value="SpoVT-AbrB_dom"/>
</dbReference>
<dbReference type="GeneID" id="66705414"/>
<dbReference type="GO" id="GO:0003677">
    <property type="term" value="F:DNA binding"/>
    <property type="evidence" value="ECO:0007669"/>
    <property type="project" value="InterPro"/>
</dbReference>
<evidence type="ECO:0000313" key="3">
    <source>
        <dbReference type="Proteomes" id="UP000189835"/>
    </source>
</evidence>
<feature type="domain" description="SpoVT-AbrB" evidence="1">
    <location>
        <begin position="6"/>
        <end position="40"/>
    </location>
</feature>
<dbReference type="Pfam" id="PF04014">
    <property type="entry name" value="MazE_antitoxin"/>
    <property type="match status" value="1"/>
</dbReference>
<reference evidence="2 3" key="1">
    <citation type="submission" date="2017-02" db="EMBL/GenBank/DDBJ databases">
        <title>Genome sequence of Microcystis aeruginosa KW.</title>
        <authorList>
            <person name="Oh H.-M."/>
            <person name="Ahn C.-Y."/>
            <person name="Jeong H."/>
            <person name="Srivastava A."/>
            <person name="Lee H.-G."/>
            <person name="Kang S.-R."/>
        </authorList>
    </citation>
    <scope>NUCLEOTIDE SEQUENCE [LARGE SCALE GENOMIC DNA]</scope>
    <source>
        <strain evidence="2 3">KW</strain>
    </source>
</reference>
<sequence length="73" mass="8238">MQLNVKKRGNSLSVIIPKEIAANLNIDDGDNIYLTKTPNGYEITAFDPDFAKKMEIARRGIKKYRNALIDLAK</sequence>
<evidence type="ECO:0000259" key="1">
    <source>
        <dbReference type="Pfam" id="PF04014"/>
    </source>
</evidence>